<evidence type="ECO:0000313" key="2">
    <source>
        <dbReference type="EMBL" id="KAA8898486.1"/>
    </source>
</evidence>
<comment type="caution">
    <text evidence="2">The sequence shown here is derived from an EMBL/GenBank/DDBJ whole genome shotgun (WGS) entry which is preliminary data.</text>
</comment>
<dbReference type="Gene3D" id="3.80.10.10">
    <property type="entry name" value="Ribonuclease Inhibitor"/>
    <property type="match status" value="1"/>
</dbReference>
<dbReference type="PROSITE" id="PS50181">
    <property type="entry name" value="FBOX"/>
    <property type="match status" value="1"/>
</dbReference>
<dbReference type="InterPro" id="IPR001810">
    <property type="entry name" value="F-box_dom"/>
</dbReference>
<dbReference type="AlphaFoldDB" id="A0A642UGG3"/>
<protein>
    <recommendedName>
        <fullName evidence="1">F-box domain-containing protein</fullName>
    </recommendedName>
</protein>
<dbReference type="SUPFAM" id="SSF52047">
    <property type="entry name" value="RNI-like"/>
    <property type="match status" value="1"/>
</dbReference>
<dbReference type="InterPro" id="IPR032675">
    <property type="entry name" value="LRR_dom_sf"/>
</dbReference>
<proteinExistence type="predicted"/>
<reference evidence="2" key="1">
    <citation type="journal article" date="2019" name="G3 (Bethesda)">
        <title>Genome Assemblies of Two Rare Opportunistic Yeast Pathogens: Diutina rugosa (syn. Candida rugosa) and Trichomonascus ciferrii (syn. Candida ciferrii).</title>
        <authorList>
            <person name="Mixao V."/>
            <person name="Saus E."/>
            <person name="Hansen A.P."/>
            <person name="Lass-Florl C."/>
            <person name="Gabaldon T."/>
        </authorList>
    </citation>
    <scope>NUCLEOTIDE SEQUENCE</scope>
    <source>
        <strain evidence="2">CBS 4856</strain>
    </source>
</reference>
<dbReference type="EMBL" id="SWFS01000543">
    <property type="protein sequence ID" value="KAA8898486.1"/>
    <property type="molecule type" value="Genomic_DNA"/>
</dbReference>
<dbReference type="Proteomes" id="UP000761534">
    <property type="component" value="Unassembled WGS sequence"/>
</dbReference>
<accession>A0A642UGG3</accession>
<evidence type="ECO:0000313" key="3">
    <source>
        <dbReference type="Proteomes" id="UP000761534"/>
    </source>
</evidence>
<dbReference type="VEuPathDB" id="FungiDB:TRICI_006548"/>
<keyword evidence="3" id="KW-1185">Reference proteome</keyword>
<sequence>MERDRRVMALPTDILFDILENYTDKHTLLEFRLVCRALKEHVDSSWRLFPFELSIGCFYDGGFPFCSLALISGDIKKSISLASVVEHENSGLTACLGWVSSIDISLSTFREDNSTRMGIGKFFKAIWDALSKKPVIRTDFLDLMIYNSSLRTKELLDVVNVLGPLQRNPHGSGTVDVFVTAEVHVGEPVLGIFGEIGEIELGSNVDSVVLYPCSIGDSVFKGVTLADSTSELKIFPRDNLIPGSPTTTECHEIDFRVISSLTQLVTLDISGMEISDPMWLEKLPESLRSLILYDVVACENYGPQSIDIEHLEIIQCNLGSLHEVQLPKLSELFLGTVPVHAASNVLPPGFNDSLLANLDSLTMNFCNKDDLTSVTSTKQFPKSPIQHLSLTADFDGIEIQDVWPISSLSQLSTLEIYAFGHSKLSKSLLEEFIKTLTANCPTLSSFRIGITDPPIRFHFANGRITTF</sequence>
<dbReference type="Pfam" id="PF00646">
    <property type="entry name" value="F-box"/>
    <property type="match status" value="1"/>
</dbReference>
<gene>
    <name evidence="2" type="ORF">TRICI_006548</name>
</gene>
<feature type="domain" description="F-box" evidence="1">
    <location>
        <begin position="4"/>
        <end position="49"/>
    </location>
</feature>
<organism evidence="2 3">
    <name type="scientific">Trichomonascus ciferrii</name>
    <dbReference type="NCBI Taxonomy" id="44093"/>
    <lineage>
        <taxon>Eukaryota</taxon>
        <taxon>Fungi</taxon>
        <taxon>Dikarya</taxon>
        <taxon>Ascomycota</taxon>
        <taxon>Saccharomycotina</taxon>
        <taxon>Dipodascomycetes</taxon>
        <taxon>Dipodascales</taxon>
        <taxon>Trichomonascaceae</taxon>
        <taxon>Trichomonascus</taxon>
        <taxon>Trichomonascus ciferrii complex</taxon>
    </lineage>
</organism>
<evidence type="ECO:0000259" key="1">
    <source>
        <dbReference type="PROSITE" id="PS50181"/>
    </source>
</evidence>
<name>A0A642UGG3_9ASCO</name>